<evidence type="ECO:0000256" key="6">
    <source>
        <dbReference type="ARBA" id="ARBA00023141"/>
    </source>
</evidence>
<proteinExistence type="inferred from homology"/>
<dbReference type="GO" id="GO:0005829">
    <property type="term" value="C:cytosol"/>
    <property type="evidence" value="ECO:0007669"/>
    <property type="project" value="TreeGrafter"/>
</dbReference>
<dbReference type="Gene3D" id="3.20.20.70">
    <property type="entry name" value="Aldolase class I"/>
    <property type="match status" value="1"/>
</dbReference>
<dbReference type="EC" id="4.2.1.20" evidence="9"/>
<dbReference type="Pfam" id="PF00290">
    <property type="entry name" value="Trp_syntA"/>
    <property type="match status" value="1"/>
</dbReference>
<keyword evidence="5 9" id="KW-0822">Tryptophan biosynthesis</keyword>
<evidence type="ECO:0000256" key="7">
    <source>
        <dbReference type="ARBA" id="ARBA00023239"/>
    </source>
</evidence>
<evidence type="ECO:0000256" key="10">
    <source>
        <dbReference type="RuleBase" id="RU003662"/>
    </source>
</evidence>
<dbReference type="SUPFAM" id="SSF51366">
    <property type="entry name" value="Ribulose-phoshate binding barrel"/>
    <property type="match status" value="1"/>
</dbReference>
<comment type="subunit">
    <text evidence="3 9">Tetramer of two alpha and two beta chains.</text>
</comment>
<evidence type="ECO:0000256" key="3">
    <source>
        <dbReference type="ARBA" id="ARBA00011270"/>
    </source>
</evidence>
<dbReference type="STRING" id="1641165.XM38_03165"/>
<protein>
    <recommendedName>
        <fullName evidence="9">Tryptophan synthase alpha chain</fullName>
        <ecNumber evidence="9">4.2.1.20</ecNumber>
    </recommendedName>
</protein>
<dbReference type="PROSITE" id="PS00167">
    <property type="entry name" value="TRP_SYNTHASE_ALPHA"/>
    <property type="match status" value="1"/>
</dbReference>
<evidence type="ECO:0000256" key="1">
    <source>
        <dbReference type="ARBA" id="ARBA00003365"/>
    </source>
</evidence>
<dbReference type="Proteomes" id="UP000191901">
    <property type="component" value="Chromosome"/>
</dbReference>
<evidence type="ECO:0000256" key="5">
    <source>
        <dbReference type="ARBA" id="ARBA00022822"/>
    </source>
</evidence>
<dbReference type="UniPathway" id="UPA00035">
    <property type="reaction ID" value="UER00044"/>
</dbReference>
<comment type="catalytic activity">
    <reaction evidence="8 9">
        <text>(1S,2R)-1-C-(indol-3-yl)glycerol 3-phosphate + L-serine = D-glyceraldehyde 3-phosphate + L-tryptophan + H2O</text>
        <dbReference type="Rhea" id="RHEA:10532"/>
        <dbReference type="ChEBI" id="CHEBI:15377"/>
        <dbReference type="ChEBI" id="CHEBI:33384"/>
        <dbReference type="ChEBI" id="CHEBI:57912"/>
        <dbReference type="ChEBI" id="CHEBI:58866"/>
        <dbReference type="ChEBI" id="CHEBI:59776"/>
        <dbReference type="EC" id="4.2.1.20"/>
    </reaction>
</comment>
<keyword evidence="7 9" id="KW-0456">Lyase</keyword>
<dbReference type="KEGG" id="hhg:XM38_038520"/>
<dbReference type="PANTHER" id="PTHR43406:SF1">
    <property type="entry name" value="TRYPTOPHAN SYNTHASE ALPHA CHAIN, CHLOROPLASTIC"/>
    <property type="match status" value="1"/>
</dbReference>
<comment type="pathway">
    <text evidence="2 9">Amino-acid biosynthesis; L-tryptophan biosynthesis; L-tryptophan from chorismate: step 5/5.</text>
</comment>
<evidence type="ECO:0000256" key="4">
    <source>
        <dbReference type="ARBA" id="ARBA00022605"/>
    </source>
</evidence>
<sequence>MRTIRDSIKEKNRDGYTALVPYILLADPDFETTKQVIFALSRTGCTAIELGLPFTDPIADGPVIQKATERALNKDISLKLIFQFISDLRKEGLKIPIAIYTYSNLVYNIGYDSFCKEAIKAGIQGVLIVDLPPEEAHEFMNVNSQDSLETIFLCSATTSEERLPKINSASTGFTYYVAQKGVTGMRESLPDGLTEKLTKLREYITTPLAVGFGISKPKHAKALAPYADAIVIGSAYVNMFESYQGRELVEKIESFTTSIVSELKK</sequence>
<dbReference type="NCBIfam" id="TIGR00262">
    <property type="entry name" value="trpA"/>
    <property type="match status" value="1"/>
</dbReference>
<feature type="active site" description="Proton acceptor" evidence="9">
    <location>
        <position position="60"/>
    </location>
</feature>
<dbReference type="InterPro" id="IPR011060">
    <property type="entry name" value="RibuloseP-bd_barrel"/>
</dbReference>
<comment type="similarity">
    <text evidence="9 10">Belongs to the TrpA family.</text>
</comment>
<dbReference type="InterPro" id="IPR013785">
    <property type="entry name" value="Aldolase_TIM"/>
</dbReference>
<gene>
    <name evidence="11" type="primary">trpA_3</name>
    <name evidence="9" type="synonym">trpA</name>
    <name evidence="11" type="ORF">XM38_038520</name>
</gene>
<evidence type="ECO:0000313" key="12">
    <source>
        <dbReference type="Proteomes" id="UP000191901"/>
    </source>
</evidence>
<dbReference type="HAMAP" id="MF_00131">
    <property type="entry name" value="Trp_synth_alpha"/>
    <property type="match status" value="1"/>
</dbReference>
<dbReference type="OrthoDB" id="9804578at2"/>
<comment type="function">
    <text evidence="1 9">The alpha subunit is responsible for the aldol cleavage of indoleglycerol phosphate to indole and glyceraldehyde 3-phosphate.</text>
</comment>
<dbReference type="PANTHER" id="PTHR43406">
    <property type="entry name" value="TRYPTOPHAN SYNTHASE, ALPHA CHAIN"/>
    <property type="match status" value="1"/>
</dbReference>
<feature type="active site" description="Proton acceptor" evidence="9">
    <location>
        <position position="49"/>
    </location>
</feature>
<dbReference type="GO" id="GO:0004834">
    <property type="term" value="F:tryptophan synthase activity"/>
    <property type="evidence" value="ECO:0007669"/>
    <property type="project" value="UniProtKB-UniRule"/>
</dbReference>
<evidence type="ECO:0000256" key="8">
    <source>
        <dbReference type="ARBA" id="ARBA00049047"/>
    </source>
</evidence>
<organism evidence="11 12">
    <name type="scientific">Halomicronema hongdechloris C2206</name>
    <dbReference type="NCBI Taxonomy" id="1641165"/>
    <lineage>
        <taxon>Bacteria</taxon>
        <taxon>Bacillati</taxon>
        <taxon>Cyanobacteriota</taxon>
        <taxon>Cyanophyceae</taxon>
        <taxon>Nodosilineales</taxon>
        <taxon>Nodosilineaceae</taxon>
        <taxon>Halomicronema</taxon>
    </lineage>
</organism>
<dbReference type="InterPro" id="IPR018204">
    <property type="entry name" value="Trp_synthase_alpha_AS"/>
</dbReference>
<keyword evidence="6 9" id="KW-0057">Aromatic amino acid biosynthesis</keyword>
<evidence type="ECO:0000256" key="9">
    <source>
        <dbReference type="HAMAP-Rule" id="MF_00131"/>
    </source>
</evidence>
<dbReference type="EMBL" id="CP021983">
    <property type="protein sequence ID" value="ASC72892.1"/>
    <property type="molecule type" value="Genomic_DNA"/>
</dbReference>
<dbReference type="InterPro" id="IPR002028">
    <property type="entry name" value="Trp_synthase_suA"/>
</dbReference>
<evidence type="ECO:0000256" key="2">
    <source>
        <dbReference type="ARBA" id="ARBA00004733"/>
    </source>
</evidence>
<dbReference type="RefSeq" id="WP_080805840.1">
    <property type="nucleotide sequence ID" value="NZ_CP021983.2"/>
</dbReference>
<keyword evidence="4 9" id="KW-0028">Amino-acid biosynthesis</keyword>
<dbReference type="FunFam" id="3.20.20.70:FF:000037">
    <property type="entry name" value="Tryptophan synthase alpha chain"/>
    <property type="match status" value="1"/>
</dbReference>
<accession>A0A1Z3HRL6</accession>
<dbReference type="AlphaFoldDB" id="A0A1Z3HRL6"/>
<dbReference type="CDD" id="cd04724">
    <property type="entry name" value="Tryptophan_synthase_alpha"/>
    <property type="match status" value="1"/>
</dbReference>
<keyword evidence="12" id="KW-1185">Reference proteome</keyword>
<reference evidence="11 12" key="1">
    <citation type="journal article" date="2016" name="Biochim. Biophys. Acta">
        <title>Characterization of red-shifted phycobilisomes isolated from the chlorophyll f-containing cyanobacterium Halomicronema hongdechloris.</title>
        <authorList>
            <person name="Li Y."/>
            <person name="Lin Y."/>
            <person name="Garvey C.J."/>
            <person name="Birch D."/>
            <person name="Corkery R.W."/>
            <person name="Loughlin P.C."/>
            <person name="Scheer H."/>
            <person name="Willows R.D."/>
            <person name="Chen M."/>
        </authorList>
    </citation>
    <scope>NUCLEOTIDE SEQUENCE [LARGE SCALE GENOMIC DNA]</scope>
    <source>
        <strain evidence="11 12">C2206</strain>
    </source>
</reference>
<evidence type="ECO:0000313" key="11">
    <source>
        <dbReference type="EMBL" id="ASC72892.1"/>
    </source>
</evidence>
<name>A0A1Z3HRL6_9CYAN</name>